<reference evidence="1" key="1">
    <citation type="journal article" date="2021" name="Proc. Natl. Acad. Sci. U.S.A.">
        <title>A Catalog of Tens of Thousands of Viruses from Human Metagenomes Reveals Hidden Associations with Chronic Diseases.</title>
        <authorList>
            <person name="Tisza M.J."/>
            <person name="Buck C.B."/>
        </authorList>
    </citation>
    <scope>NUCLEOTIDE SEQUENCE</scope>
    <source>
        <strain evidence="1">CtBM815</strain>
    </source>
</reference>
<organism evidence="1">
    <name type="scientific">virus sp. ctBM815</name>
    <dbReference type="NCBI Taxonomy" id="2825806"/>
    <lineage>
        <taxon>Viruses</taxon>
    </lineage>
</organism>
<evidence type="ECO:0000313" key="1">
    <source>
        <dbReference type="EMBL" id="DAE31689.1"/>
    </source>
</evidence>
<name>A0A8S5RKQ9_9VIRU</name>
<protein>
    <submittedName>
        <fullName evidence="1">Uncharacterized protein</fullName>
    </submittedName>
</protein>
<dbReference type="EMBL" id="BK059109">
    <property type="protein sequence ID" value="DAE31689.1"/>
    <property type="molecule type" value="Genomic_DNA"/>
</dbReference>
<accession>A0A8S5RKQ9</accession>
<sequence>MNSTKKNIQKTSGIHKVYKPGQLVTICKDVFRIRKNASAFTDCYMCNLNLQQQKEWCKYCIHNLHLCYFELVRKHKG</sequence>
<proteinExistence type="predicted"/>